<evidence type="ECO:0000259" key="9">
    <source>
        <dbReference type="Pfam" id="PF24597"/>
    </source>
</evidence>
<proteinExistence type="inferred from homology"/>
<evidence type="ECO:0000313" key="11">
    <source>
        <dbReference type="EMBL" id="KAJ5173191.1"/>
    </source>
</evidence>
<keyword evidence="3" id="KW-0653">Protein transport</keyword>
<reference evidence="11" key="2">
    <citation type="journal article" date="2023" name="IMA Fungus">
        <title>Comparative genomic study of the Penicillium genus elucidates a diverse pangenome and 15 lateral gene transfer events.</title>
        <authorList>
            <person name="Petersen C."/>
            <person name="Sorensen T."/>
            <person name="Nielsen M.R."/>
            <person name="Sondergaard T.E."/>
            <person name="Sorensen J.L."/>
            <person name="Fitzpatrick D.A."/>
            <person name="Frisvad J.C."/>
            <person name="Nielsen K.L."/>
        </authorList>
    </citation>
    <scope>NUCLEOTIDE SEQUENCE</scope>
    <source>
        <strain evidence="11">IBT 21917</strain>
    </source>
</reference>
<dbReference type="InterPro" id="IPR016024">
    <property type="entry name" value="ARM-type_fold"/>
</dbReference>
<keyword evidence="12" id="KW-1185">Reference proteome</keyword>
<comment type="similarity">
    <text evidence="6">Belongs to the DOP1 family.</text>
</comment>
<organism evidence="11 12">
    <name type="scientific">Penicillium capsulatum</name>
    <dbReference type="NCBI Taxonomy" id="69766"/>
    <lineage>
        <taxon>Eukaryota</taxon>
        <taxon>Fungi</taxon>
        <taxon>Dikarya</taxon>
        <taxon>Ascomycota</taxon>
        <taxon>Pezizomycotina</taxon>
        <taxon>Eurotiomycetes</taxon>
        <taxon>Eurotiomycetidae</taxon>
        <taxon>Eurotiales</taxon>
        <taxon>Aspergillaceae</taxon>
        <taxon>Penicillium</taxon>
    </lineage>
</organism>
<dbReference type="GO" id="GO:0000139">
    <property type="term" value="C:Golgi membrane"/>
    <property type="evidence" value="ECO:0007669"/>
    <property type="project" value="UniProtKB-SubCell"/>
</dbReference>
<evidence type="ECO:0000256" key="4">
    <source>
        <dbReference type="ARBA" id="ARBA00023034"/>
    </source>
</evidence>
<comment type="subcellular location">
    <subcellularLocation>
        <location evidence="1">Golgi apparatus membrane</location>
        <topology evidence="1">Peripheral membrane protein</topology>
    </subcellularLocation>
</comment>
<dbReference type="Proteomes" id="UP001146351">
    <property type="component" value="Unassembled WGS sequence"/>
</dbReference>
<dbReference type="InterPro" id="IPR056458">
    <property type="entry name" value="TPR_DOP1_M"/>
</dbReference>
<dbReference type="Pfam" id="PF24597">
    <property type="entry name" value="TPR_DOP1_M"/>
    <property type="match status" value="1"/>
</dbReference>
<dbReference type="GO" id="GO:0006895">
    <property type="term" value="P:Golgi to endosome transport"/>
    <property type="evidence" value="ECO:0007669"/>
    <property type="project" value="InterPro"/>
</dbReference>
<feature type="region of interest" description="Disordered" evidence="7">
    <location>
        <begin position="365"/>
        <end position="384"/>
    </location>
</feature>
<feature type="region of interest" description="Disordered" evidence="7">
    <location>
        <begin position="1"/>
        <end position="27"/>
    </location>
</feature>
<protein>
    <recommendedName>
        <fullName evidence="13">Dopey N-terminal domain-containing protein</fullName>
    </recommendedName>
</protein>
<evidence type="ECO:0000256" key="2">
    <source>
        <dbReference type="ARBA" id="ARBA00022448"/>
    </source>
</evidence>
<feature type="domain" description="DOP1-like middle TPR" evidence="9">
    <location>
        <begin position="395"/>
        <end position="612"/>
    </location>
</feature>
<comment type="caution">
    <text evidence="11">The sequence shown here is derived from an EMBL/GenBank/DDBJ whole genome shotgun (WGS) entry which is preliminary data.</text>
</comment>
<dbReference type="GO" id="GO:0015031">
    <property type="term" value="P:protein transport"/>
    <property type="evidence" value="ECO:0007669"/>
    <property type="project" value="UniProtKB-KW"/>
</dbReference>
<evidence type="ECO:0000256" key="5">
    <source>
        <dbReference type="ARBA" id="ARBA00023136"/>
    </source>
</evidence>
<dbReference type="Pfam" id="PF24598">
    <property type="entry name" value="DOP1_C"/>
    <property type="match status" value="1"/>
</dbReference>
<keyword evidence="4" id="KW-0333">Golgi apparatus</keyword>
<dbReference type="InterPro" id="IPR007249">
    <property type="entry name" value="DOP1_N"/>
</dbReference>
<evidence type="ECO:0000259" key="8">
    <source>
        <dbReference type="Pfam" id="PF04118"/>
    </source>
</evidence>
<dbReference type="InterPro" id="IPR056457">
    <property type="entry name" value="DOP1_C"/>
</dbReference>
<dbReference type="PANTHER" id="PTHR14042">
    <property type="entry name" value="DOPEY-RELATED"/>
    <property type="match status" value="1"/>
</dbReference>
<evidence type="ECO:0000256" key="1">
    <source>
        <dbReference type="ARBA" id="ARBA00004395"/>
    </source>
</evidence>
<sequence length="1852" mass="206554">MSLDPSAFPRSNSPASSDSSLTRSRLLSKEGSLKKDKNYRRYASSVERALSLFDNALQEWADYISFLSRLLKALQTHPPDQALVPHKVLVSKRLAQCLNPSLPSGVHQKALEVYTYIFGLIKLEGLSHDLPLYLPGLAPTLTFASLTVRPLFLSLVEGYIVDLEPWALRPALKAILLALLPGLEEETSDDFEPTLRIINKLRDVSGHLETQRTSEAGASGQYFWQCLFLASITNPSRRLGALAYLNRHLPRLGIPNRQNSNLDAGEIKDIPPEMLAAADSVILPEPGLLIRCFASGLSDSQVLVQRNFLDLLVTHLPLNSPILQSKVPDDDLQTLIVAAVGVVTRRDMSLNRRLWAWCLGPEPAGDRTSTDGMKSPSESIQPDLSQGKELSQSQYFSRGGLRPLASGLLKMIKQDSSVPSEKTKPFRIALALMDRWEIGGYIVPVVFLPIIRSVQAFEKEAPRNHFDEVFRSAGAFFDGVESSVIFSELLGLIDFRPSDLRRDSDEVVQNLSLARFILENFNVREEDMLQTHVPLLTISTLAKMSEAALPRARSSDLKVDHQPISNALNGVMKSITPLLIERSFSRKSGPEKSTGDTKIGNSEILNRVHSFYKSSKDSLDLPPLPFGLKQISEMIIREAHELTVQALHDDDDTSSLNERLDVLITLLRKLPKSRVLRDKRLYEAISQKMAKKSDSPTTASFAVISTIVSGLTSLFFIHTPGYYVTYEDACSLIPSLVERLWHYLSPLSPKFHVEAVRSLWLLHSISWVDHLVEASITTLMVNASPSGSYHLSTERQAEKFYVLWNHSHHGIHDQPPKQVLELGGSLFSYQCTMLERPLFIVLDLLSQEPGDLSRSVQQWLQDLSTIHKIFHVVVSKFEELFERDMPDVEAETNRSICLDDYKECNYLLCTASNIISTLSHKGWMALLSHTLGQMEKRKQEDDEDLKSLHEIIFETSLRIISDPPQHPKQVSSEGERLQKDALLLMRQLLLGPGAEDLIDSGIDDFLVERLLVLIEQNGSVAVQASVIDTLLAALKVRFAQAYAPLPPPRPKQHRASSRDRLTSPSILSFTSDKAERAQSISQFPHPPERLLDCLLKGISSAISREIVDKWIALLSEVLPLYSGSVFQILLMLVECFCREIKASFERLQLAFQQTKDWPQDRAEHTTIALLTGLETCIANAHERLTMQETNTPAVKSPDQPQGFFGNMVSGVFNSEGGQGRTNTANDRLTVLLCFQDAVRLCFSIWAWGARDRSTSPPDPESIASFQYTSLRMRNRSRRILEHFFNAEALECLETLVEMWTKSDTDTAALIFNLLHTLDGSSPKITIPAVFNAIYTRTNPSALENSRKSSLTSNLSESELASFLVAYARSLDNDVLDEIWTDCTTFLRDVLSNPFPHRQILPRLIEFAAILGVKLENTTFGEDRRMRKELGDVLLRLLTAVFTSKPLGLNQDAGLLARSSMEHERTAVSHTGPDDMLSILAVSMPSFITTLGDSDRINTAISGMSTNVVGPLIRSRLFPNNLNRNVMILLQQMTKVSAAAKVWKKDISDAFNDHRFFALRGDLVKESWMDLLRQWTLADKDRLAELFGRLPPPSTAGIMFGVGASAARLEADRKAQLNLRRIAVLILSANTDYFVGELPGLLQKLEDLLAATSSSSPSSATRAEIFMVLRALTLKTSPSAMAPFWPLVNVELQEALSAVPKGSQSDPYNPYSLLQACKLLDTLLVIGPDDFQLQEWLFVTDTIDAVYPPDRWEPVALADEVSQSFATEGTLSPTVPGETAEPTARGGLRRPWLISDGVRETAKDEIVDRVLRPFFGRLSIYVFESTYGMESADLEACRNDLVADLFNESTVAN</sequence>
<evidence type="ECO:0000313" key="12">
    <source>
        <dbReference type="Proteomes" id="UP001146351"/>
    </source>
</evidence>
<evidence type="ECO:0000256" key="3">
    <source>
        <dbReference type="ARBA" id="ARBA00022927"/>
    </source>
</evidence>
<evidence type="ECO:0000256" key="7">
    <source>
        <dbReference type="SAM" id="MobiDB-lite"/>
    </source>
</evidence>
<feature type="domain" description="DOP1-like C-terminal" evidence="10">
    <location>
        <begin position="1362"/>
        <end position="1827"/>
    </location>
</feature>
<dbReference type="Pfam" id="PF04118">
    <property type="entry name" value="Dopey_N"/>
    <property type="match status" value="1"/>
</dbReference>
<evidence type="ECO:0008006" key="13">
    <source>
        <dbReference type="Google" id="ProtNLM"/>
    </source>
</evidence>
<feature type="compositionally biased region" description="Polar residues" evidence="7">
    <location>
        <begin position="370"/>
        <end position="384"/>
    </location>
</feature>
<dbReference type="OrthoDB" id="297643at2759"/>
<gene>
    <name evidence="11" type="ORF">N7492_005784</name>
</gene>
<evidence type="ECO:0000256" key="6">
    <source>
        <dbReference type="ARBA" id="ARBA00046326"/>
    </source>
</evidence>
<dbReference type="GO" id="GO:0005802">
    <property type="term" value="C:trans-Golgi network"/>
    <property type="evidence" value="ECO:0007669"/>
    <property type="project" value="TreeGrafter"/>
</dbReference>
<dbReference type="GO" id="GO:0005768">
    <property type="term" value="C:endosome"/>
    <property type="evidence" value="ECO:0007669"/>
    <property type="project" value="TreeGrafter"/>
</dbReference>
<name>A0A9W9ID29_9EURO</name>
<keyword evidence="2" id="KW-0813">Transport</keyword>
<reference evidence="11" key="1">
    <citation type="submission" date="2022-11" db="EMBL/GenBank/DDBJ databases">
        <authorList>
            <person name="Petersen C."/>
        </authorList>
    </citation>
    <scope>NUCLEOTIDE SEQUENCE</scope>
    <source>
        <strain evidence="11">IBT 21917</strain>
    </source>
</reference>
<dbReference type="GO" id="GO:0005829">
    <property type="term" value="C:cytosol"/>
    <property type="evidence" value="ECO:0007669"/>
    <property type="project" value="GOC"/>
</dbReference>
<keyword evidence="5" id="KW-0472">Membrane</keyword>
<dbReference type="PANTHER" id="PTHR14042:SF24">
    <property type="entry name" value="PROTEIN DOPEY-1 HOMOLOG"/>
    <property type="match status" value="1"/>
</dbReference>
<dbReference type="SUPFAM" id="SSF48371">
    <property type="entry name" value="ARM repeat"/>
    <property type="match status" value="1"/>
</dbReference>
<accession>A0A9W9ID29</accession>
<dbReference type="InterPro" id="IPR040314">
    <property type="entry name" value="DOP1"/>
</dbReference>
<dbReference type="EMBL" id="JAPQKO010000003">
    <property type="protein sequence ID" value="KAJ5173191.1"/>
    <property type="molecule type" value="Genomic_DNA"/>
</dbReference>
<feature type="compositionally biased region" description="Low complexity" evidence="7">
    <location>
        <begin position="11"/>
        <end position="25"/>
    </location>
</feature>
<evidence type="ECO:0000259" key="10">
    <source>
        <dbReference type="Pfam" id="PF24598"/>
    </source>
</evidence>
<feature type="domain" description="DOP1 N-terminal" evidence="8">
    <location>
        <begin position="36"/>
        <end position="362"/>
    </location>
</feature>